<dbReference type="RefSeq" id="WP_034750831.1">
    <property type="nucleotide sequence ID" value="NZ_BAUT01000094.1"/>
</dbReference>
<keyword evidence="1" id="KW-1133">Transmembrane helix</keyword>
<evidence type="ECO:0000313" key="3">
    <source>
        <dbReference type="Proteomes" id="UP000018890"/>
    </source>
</evidence>
<dbReference type="OrthoDB" id="9989106at2"/>
<accession>W4Q8I8</accession>
<keyword evidence="1" id="KW-0812">Transmembrane</keyword>
<dbReference type="STRING" id="1236970.JCM9140_4512"/>
<sequence length="119" mass="13568">MEALSHFSETEHTWIFLIGVVIVVFLAMSLLKTLFKFAIVFLVISIAATLLFNMSPNQLVDSGRESLKMGTEFVQDKMISLLSEGYLTELFESDFLTDFIEDFEDESDTIADLLEQEKK</sequence>
<gene>
    <name evidence="2" type="ORF">JCM9140_4512</name>
</gene>
<keyword evidence="3" id="KW-1185">Reference proteome</keyword>
<reference evidence="2" key="1">
    <citation type="journal article" date="2014" name="Genome Announc.">
        <title>Draft Genome Sequences of Three Alkaliphilic Bacillus Strains, Bacillus wakoensis JCM 9140T, Bacillus akibai JCM 9157T, and Bacillus hemicellulosilyticus JCM 9152T.</title>
        <authorList>
            <person name="Yuki M."/>
            <person name="Oshima K."/>
            <person name="Suda W."/>
            <person name="Oshida Y."/>
            <person name="Kitamura K."/>
            <person name="Iida T."/>
            <person name="Hattori M."/>
            <person name="Ohkuma M."/>
        </authorList>
    </citation>
    <scope>NUCLEOTIDE SEQUENCE [LARGE SCALE GENOMIC DNA]</scope>
    <source>
        <strain evidence="2">JCM 9140</strain>
    </source>
</reference>
<feature type="transmembrane region" description="Helical" evidence="1">
    <location>
        <begin position="37"/>
        <end position="54"/>
    </location>
</feature>
<dbReference type="Proteomes" id="UP000018890">
    <property type="component" value="Unassembled WGS sequence"/>
</dbReference>
<feature type="transmembrane region" description="Helical" evidence="1">
    <location>
        <begin position="12"/>
        <end position="31"/>
    </location>
</feature>
<organism evidence="2 3">
    <name type="scientific">Halalkalibacter wakoensis JCM 9140</name>
    <dbReference type="NCBI Taxonomy" id="1236970"/>
    <lineage>
        <taxon>Bacteria</taxon>
        <taxon>Bacillati</taxon>
        <taxon>Bacillota</taxon>
        <taxon>Bacilli</taxon>
        <taxon>Bacillales</taxon>
        <taxon>Bacillaceae</taxon>
        <taxon>Halalkalibacter</taxon>
    </lineage>
</organism>
<protein>
    <submittedName>
        <fullName evidence="2">Uncharacterized protein</fullName>
    </submittedName>
</protein>
<name>W4Q8I8_9BACI</name>
<dbReference type="AlphaFoldDB" id="W4Q8I8"/>
<proteinExistence type="predicted"/>
<comment type="caution">
    <text evidence="2">The sequence shown here is derived from an EMBL/GenBank/DDBJ whole genome shotgun (WGS) entry which is preliminary data.</text>
</comment>
<evidence type="ECO:0000313" key="2">
    <source>
        <dbReference type="EMBL" id="GAE28297.1"/>
    </source>
</evidence>
<keyword evidence="1" id="KW-0472">Membrane</keyword>
<dbReference type="EMBL" id="BAUT01000094">
    <property type="protein sequence ID" value="GAE28297.1"/>
    <property type="molecule type" value="Genomic_DNA"/>
</dbReference>
<evidence type="ECO:0000256" key="1">
    <source>
        <dbReference type="SAM" id="Phobius"/>
    </source>
</evidence>